<evidence type="ECO:0008006" key="8">
    <source>
        <dbReference type="Google" id="ProtNLM"/>
    </source>
</evidence>
<sequence>MSSPSRDGLSSNTTNSNESLTIQKIKESLTGALSDLSKVNDRLTGALPDLSSVKHSIPKPTPENNHHNSENNENSESKNIHSNTPENHTTTTTGNGDNIENGSSNNIKKFSLDSQHLPQYGQLEKLQRDLGYVRDAFDKLKKFEDHVSHPIKAVLHRVDKIVKTVDESSPESFFLDNNVRIALTDLNGIVKKLKVLVPSLQKISTTSSDVRRYWTHDHSSTGNGADALHVFDKLPDLHMNESFRSSYAYKDFQVLYDSLDRTRKLCLLCFALFPENAVVKKRLLIYWWVGEGLLVSSSGSEEPGAVEKSAEDIFEELMVKGFIEPINKKRGLVPDSFKMQSFIRSAIIMFAQEAGFFDFDRKGNPTANFLPSCRACLSEEGSSLQLSAKSDLNQEQLHTLFNVGEPYLNFTLDWFSKMKNVNVLQLGRWQSLAKRRIEVKHHIEVENTEFLKGLRNMKHLKFFSLQGISRIMELPDSICRLTNLRILDLRACHNLEVLPDGIGSLKNLTHLDMSECYLLDRMPKGLELLSELEVLKGFVIGDPKSRSPCTLNDLVNLKKLRKLSINTGWKAFPTDKELTAFQQFKALRKLTIAWGGVSLQAKPDNSAKQDNVTVKSKETGTTNLDNRGDMSKQDIVAAEPATPPAAKKAGIRKTFSRLGTLNLKQHKVTYHASPTLPTELEKLDLQCFPQRTTPNWLMPGTLKNLKKLYIRGGKLRGLGQVQEAKDRWAVETLRLKFLCELKMDWRELCLLFPKLIYLEKVKCPNLIFFPCDESGVWLNENSGTI</sequence>
<dbReference type="InterPro" id="IPR036388">
    <property type="entry name" value="WH-like_DNA-bd_sf"/>
</dbReference>
<dbReference type="GO" id="GO:0098542">
    <property type="term" value="P:defense response to other organism"/>
    <property type="evidence" value="ECO:0007669"/>
    <property type="project" value="TreeGrafter"/>
</dbReference>
<feature type="region of interest" description="Disordered" evidence="3">
    <location>
        <begin position="50"/>
        <end position="113"/>
    </location>
</feature>
<dbReference type="Pfam" id="PF23598">
    <property type="entry name" value="LRR_14"/>
    <property type="match status" value="1"/>
</dbReference>
<dbReference type="InterPro" id="IPR044974">
    <property type="entry name" value="Disease_R_plants"/>
</dbReference>
<name>A0AAP0NAM3_LIQFO</name>
<evidence type="ECO:0000256" key="3">
    <source>
        <dbReference type="SAM" id="MobiDB-lite"/>
    </source>
</evidence>
<feature type="region of interest" description="Disordered" evidence="3">
    <location>
        <begin position="603"/>
        <end position="632"/>
    </location>
</feature>
<organism evidence="6 7">
    <name type="scientific">Liquidambar formosana</name>
    <name type="common">Formosan gum</name>
    <dbReference type="NCBI Taxonomy" id="63359"/>
    <lineage>
        <taxon>Eukaryota</taxon>
        <taxon>Viridiplantae</taxon>
        <taxon>Streptophyta</taxon>
        <taxon>Embryophyta</taxon>
        <taxon>Tracheophyta</taxon>
        <taxon>Spermatophyta</taxon>
        <taxon>Magnoliopsida</taxon>
        <taxon>eudicotyledons</taxon>
        <taxon>Gunneridae</taxon>
        <taxon>Pentapetalae</taxon>
        <taxon>Saxifragales</taxon>
        <taxon>Altingiaceae</taxon>
        <taxon>Liquidambar</taxon>
    </lineage>
</organism>
<evidence type="ECO:0000313" key="6">
    <source>
        <dbReference type="EMBL" id="KAK9267759.1"/>
    </source>
</evidence>
<dbReference type="InterPro" id="IPR032675">
    <property type="entry name" value="LRR_dom_sf"/>
</dbReference>
<feature type="compositionally biased region" description="Low complexity" evidence="3">
    <location>
        <begin position="9"/>
        <end position="20"/>
    </location>
</feature>
<dbReference type="SUPFAM" id="SSF52058">
    <property type="entry name" value="L domain-like"/>
    <property type="match status" value="1"/>
</dbReference>
<evidence type="ECO:0000259" key="4">
    <source>
        <dbReference type="Pfam" id="PF23559"/>
    </source>
</evidence>
<evidence type="ECO:0000256" key="1">
    <source>
        <dbReference type="ARBA" id="ARBA00022737"/>
    </source>
</evidence>
<feature type="domain" description="Disease resistance protein winged helix" evidence="4">
    <location>
        <begin position="272"/>
        <end position="343"/>
    </location>
</feature>
<gene>
    <name evidence="6" type="ORF">L1049_010193</name>
</gene>
<keyword evidence="1" id="KW-0677">Repeat</keyword>
<evidence type="ECO:0000313" key="7">
    <source>
        <dbReference type="Proteomes" id="UP001415857"/>
    </source>
</evidence>
<dbReference type="Gene3D" id="1.10.10.10">
    <property type="entry name" value="Winged helix-like DNA-binding domain superfamily/Winged helix DNA-binding domain"/>
    <property type="match status" value="1"/>
</dbReference>
<dbReference type="InterPro" id="IPR055414">
    <property type="entry name" value="LRR_R13L4/SHOC2-like"/>
</dbReference>
<reference evidence="6 7" key="1">
    <citation type="journal article" date="2024" name="Plant J.">
        <title>Genome sequences and population genomics reveal climatic adaptation and genomic divergence between two closely related sweetgum species.</title>
        <authorList>
            <person name="Xu W.Q."/>
            <person name="Ren C.Q."/>
            <person name="Zhang X.Y."/>
            <person name="Comes H.P."/>
            <person name="Liu X.H."/>
            <person name="Li Y.G."/>
            <person name="Kettle C.J."/>
            <person name="Jalonen R."/>
            <person name="Gaisberger H."/>
            <person name="Ma Y.Z."/>
            <person name="Qiu Y.X."/>
        </authorList>
    </citation>
    <scope>NUCLEOTIDE SEQUENCE [LARGE SCALE GENOMIC DNA]</scope>
    <source>
        <strain evidence="6">Hangzhou</strain>
    </source>
</reference>
<accession>A0AAP0NAM3</accession>
<dbReference type="InterPro" id="IPR058922">
    <property type="entry name" value="WHD_DRP"/>
</dbReference>
<comment type="caution">
    <text evidence="6">The sequence shown here is derived from an EMBL/GenBank/DDBJ whole genome shotgun (WGS) entry which is preliminary data.</text>
</comment>
<proteinExistence type="predicted"/>
<dbReference type="AlphaFoldDB" id="A0AAP0NAM3"/>
<protein>
    <recommendedName>
        <fullName evidence="8">Disease resistance RPP13-like protein 4</fullName>
    </recommendedName>
</protein>
<feature type="compositionally biased region" description="Polar residues" evidence="3">
    <location>
        <begin position="606"/>
        <end position="625"/>
    </location>
</feature>
<feature type="domain" description="Disease resistance R13L4/SHOC-2-like LRR" evidence="5">
    <location>
        <begin position="444"/>
        <end position="600"/>
    </location>
</feature>
<keyword evidence="2" id="KW-0611">Plant defense</keyword>
<dbReference type="EMBL" id="JBBPBK010000016">
    <property type="protein sequence ID" value="KAK9267759.1"/>
    <property type="molecule type" value="Genomic_DNA"/>
</dbReference>
<dbReference type="PANTHER" id="PTHR23155">
    <property type="entry name" value="DISEASE RESISTANCE PROTEIN RP"/>
    <property type="match status" value="1"/>
</dbReference>
<dbReference type="PANTHER" id="PTHR23155:SF1076">
    <property type="entry name" value="LEUCINE-RICH REPEAT (LRR) FAMILY PROTEIN-RELATED"/>
    <property type="match status" value="1"/>
</dbReference>
<feature type="region of interest" description="Disordered" evidence="3">
    <location>
        <begin position="1"/>
        <end position="20"/>
    </location>
</feature>
<keyword evidence="7" id="KW-1185">Reference proteome</keyword>
<evidence type="ECO:0000256" key="2">
    <source>
        <dbReference type="ARBA" id="ARBA00022821"/>
    </source>
</evidence>
<dbReference type="Gene3D" id="3.80.10.10">
    <property type="entry name" value="Ribonuclease Inhibitor"/>
    <property type="match status" value="1"/>
</dbReference>
<feature type="compositionally biased region" description="Low complexity" evidence="3">
    <location>
        <begin position="80"/>
        <end position="102"/>
    </location>
</feature>
<feature type="compositionally biased region" description="Polar residues" evidence="3">
    <location>
        <begin position="103"/>
        <end position="113"/>
    </location>
</feature>
<dbReference type="Proteomes" id="UP001415857">
    <property type="component" value="Unassembled WGS sequence"/>
</dbReference>
<feature type="compositionally biased region" description="Basic and acidic residues" evidence="3">
    <location>
        <begin position="64"/>
        <end position="79"/>
    </location>
</feature>
<dbReference type="Pfam" id="PF23559">
    <property type="entry name" value="WHD_DRP"/>
    <property type="match status" value="1"/>
</dbReference>
<evidence type="ECO:0000259" key="5">
    <source>
        <dbReference type="Pfam" id="PF23598"/>
    </source>
</evidence>